<keyword evidence="2" id="KW-1185">Reference proteome</keyword>
<gene>
    <name evidence="1" type="ORF">NBR_LOCUS22499</name>
</gene>
<reference evidence="3" key="1">
    <citation type="submission" date="2017-02" db="UniProtKB">
        <authorList>
            <consortium name="WormBaseParasite"/>
        </authorList>
    </citation>
    <scope>IDENTIFICATION</scope>
</reference>
<accession>A0A0N4YZ26</accession>
<dbReference type="EMBL" id="UYSL01028200">
    <property type="protein sequence ID" value="VDL87382.1"/>
    <property type="molecule type" value="Genomic_DNA"/>
</dbReference>
<evidence type="ECO:0000313" key="2">
    <source>
        <dbReference type="Proteomes" id="UP000271162"/>
    </source>
</evidence>
<name>A0A0N4YZ26_NIPBR</name>
<evidence type="ECO:0000313" key="3">
    <source>
        <dbReference type="WBParaSite" id="NBR_0002249801-mRNA-1"/>
    </source>
</evidence>
<dbReference type="AlphaFoldDB" id="A0A0N4YZ26"/>
<reference evidence="1 2" key="2">
    <citation type="submission" date="2018-11" db="EMBL/GenBank/DDBJ databases">
        <authorList>
            <consortium name="Pathogen Informatics"/>
        </authorList>
    </citation>
    <scope>NUCLEOTIDE SEQUENCE [LARGE SCALE GENOMIC DNA]</scope>
</reference>
<evidence type="ECO:0000313" key="1">
    <source>
        <dbReference type="EMBL" id="VDL87382.1"/>
    </source>
</evidence>
<protein>
    <submittedName>
        <fullName evidence="1 3">Uncharacterized protein</fullName>
    </submittedName>
</protein>
<dbReference type="Proteomes" id="UP000271162">
    <property type="component" value="Unassembled WGS sequence"/>
</dbReference>
<dbReference type="WBParaSite" id="NBR_0002249801-mRNA-1">
    <property type="protein sequence ID" value="NBR_0002249801-mRNA-1"/>
    <property type="gene ID" value="NBR_0002249801"/>
</dbReference>
<sequence>MVIFGGRAEIKDKSAEIRYKIAAASRRLLLTRHNDHHRFYSFRYSETSSKDPEVGEQLDPSIYVRQGLFGGGAGPEYFNNNHNINQFSPLSPGMSLHKF</sequence>
<organism evidence="3">
    <name type="scientific">Nippostrongylus brasiliensis</name>
    <name type="common">Rat hookworm</name>
    <dbReference type="NCBI Taxonomy" id="27835"/>
    <lineage>
        <taxon>Eukaryota</taxon>
        <taxon>Metazoa</taxon>
        <taxon>Ecdysozoa</taxon>
        <taxon>Nematoda</taxon>
        <taxon>Chromadorea</taxon>
        <taxon>Rhabditida</taxon>
        <taxon>Rhabditina</taxon>
        <taxon>Rhabditomorpha</taxon>
        <taxon>Strongyloidea</taxon>
        <taxon>Heligmosomidae</taxon>
        <taxon>Nippostrongylus</taxon>
    </lineage>
</organism>
<proteinExistence type="predicted"/>